<accession>A0A0D3JYU7</accession>
<keyword evidence="4" id="KW-1185">Reference proteome</keyword>
<evidence type="ECO:0000313" key="3">
    <source>
        <dbReference type="EnsemblProtists" id="EOD28682"/>
    </source>
</evidence>
<evidence type="ECO:0000256" key="1">
    <source>
        <dbReference type="SAM" id="MobiDB-lite"/>
    </source>
</evidence>
<feature type="compositionally biased region" description="Gly residues" evidence="1">
    <location>
        <begin position="138"/>
        <end position="148"/>
    </location>
</feature>
<keyword evidence="2" id="KW-0732">Signal</keyword>
<dbReference type="PaxDb" id="2903-EOD28682"/>
<organism evidence="3 4">
    <name type="scientific">Emiliania huxleyi (strain CCMP1516)</name>
    <dbReference type="NCBI Taxonomy" id="280463"/>
    <lineage>
        <taxon>Eukaryota</taxon>
        <taxon>Haptista</taxon>
        <taxon>Haptophyta</taxon>
        <taxon>Prymnesiophyceae</taxon>
        <taxon>Isochrysidales</taxon>
        <taxon>Noelaerhabdaceae</taxon>
        <taxon>Emiliania</taxon>
    </lineage>
</organism>
<dbReference type="AlphaFoldDB" id="A0A0D3JYU7"/>
<sequence length="169" mass="17520">MLASLFLAQFALAPLSSPPRRAFIGQAAAVAVGLQPFAALAAADCLQTCRKNCGRTAAGLRQGLLRELLRGLLRAQDDRKDGLSGSVSTEGSEFGFASSFKNPLAPQKPTVYGDDKPPGLPDVFGVNQALRKAVTGGDLTGGVQGQGGARDFSDAPPGGLFDSTRFRAK</sequence>
<evidence type="ECO:0000256" key="2">
    <source>
        <dbReference type="SAM" id="SignalP"/>
    </source>
</evidence>
<protein>
    <submittedName>
        <fullName evidence="3">Uncharacterized protein</fullName>
    </submittedName>
</protein>
<reference evidence="4" key="1">
    <citation type="journal article" date="2013" name="Nature">
        <title>Pan genome of the phytoplankton Emiliania underpins its global distribution.</title>
        <authorList>
            <person name="Read B.A."/>
            <person name="Kegel J."/>
            <person name="Klute M.J."/>
            <person name="Kuo A."/>
            <person name="Lefebvre S.C."/>
            <person name="Maumus F."/>
            <person name="Mayer C."/>
            <person name="Miller J."/>
            <person name="Monier A."/>
            <person name="Salamov A."/>
            <person name="Young J."/>
            <person name="Aguilar M."/>
            <person name="Claverie J.M."/>
            <person name="Frickenhaus S."/>
            <person name="Gonzalez K."/>
            <person name="Herman E.K."/>
            <person name="Lin Y.C."/>
            <person name="Napier J."/>
            <person name="Ogata H."/>
            <person name="Sarno A.F."/>
            <person name="Shmutz J."/>
            <person name="Schroeder D."/>
            <person name="de Vargas C."/>
            <person name="Verret F."/>
            <person name="von Dassow P."/>
            <person name="Valentin K."/>
            <person name="Van de Peer Y."/>
            <person name="Wheeler G."/>
            <person name="Dacks J.B."/>
            <person name="Delwiche C.F."/>
            <person name="Dyhrman S.T."/>
            <person name="Glockner G."/>
            <person name="John U."/>
            <person name="Richards T."/>
            <person name="Worden A.Z."/>
            <person name="Zhang X."/>
            <person name="Grigoriev I.V."/>
            <person name="Allen A.E."/>
            <person name="Bidle K."/>
            <person name="Borodovsky M."/>
            <person name="Bowler C."/>
            <person name="Brownlee C."/>
            <person name="Cock J.M."/>
            <person name="Elias M."/>
            <person name="Gladyshev V.N."/>
            <person name="Groth M."/>
            <person name="Guda C."/>
            <person name="Hadaegh A."/>
            <person name="Iglesias-Rodriguez M.D."/>
            <person name="Jenkins J."/>
            <person name="Jones B.M."/>
            <person name="Lawson T."/>
            <person name="Leese F."/>
            <person name="Lindquist E."/>
            <person name="Lobanov A."/>
            <person name="Lomsadze A."/>
            <person name="Malik S.B."/>
            <person name="Marsh M.E."/>
            <person name="Mackinder L."/>
            <person name="Mock T."/>
            <person name="Mueller-Roeber B."/>
            <person name="Pagarete A."/>
            <person name="Parker M."/>
            <person name="Probert I."/>
            <person name="Quesneville H."/>
            <person name="Raines C."/>
            <person name="Rensing S.A."/>
            <person name="Riano-Pachon D.M."/>
            <person name="Richier S."/>
            <person name="Rokitta S."/>
            <person name="Shiraiwa Y."/>
            <person name="Soanes D.M."/>
            <person name="van der Giezen M."/>
            <person name="Wahlund T.M."/>
            <person name="Williams B."/>
            <person name="Wilson W."/>
            <person name="Wolfe G."/>
            <person name="Wurch L.L."/>
        </authorList>
    </citation>
    <scope>NUCLEOTIDE SEQUENCE</scope>
</reference>
<feature type="chain" id="PRO_5044291609" evidence="2">
    <location>
        <begin position="23"/>
        <end position="169"/>
    </location>
</feature>
<dbReference type="RefSeq" id="XP_005781111.1">
    <property type="nucleotide sequence ID" value="XM_005781054.1"/>
</dbReference>
<dbReference type="KEGG" id="ehx:EMIHUDRAFT_254078"/>
<dbReference type="Proteomes" id="UP000013827">
    <property type="component" value="Unassembled WGS sequence"/>
</dbReference>
<evidence type="ECO:0000313" key="4">
    <source>
        <dbReference type="Proteomes" id="UP000013827"/>
    </source>
</evidence>
<name>A0A0D3JYU7_EMIH1</name>
<dbReference type="GeneID" id="17274229"/>
<proteinExistence type="predicted"/>
<dbReference type="EnsemblProtists" id="EOD28682">
    <property type="protein sequence ID" value="EOD28682"/>
    <property type="gene ID" value="EMIHUDRAFT_254078"/>
</dbReference>
<reference evidence="3" key="2">
    <citation type="submission" date="2024-10" db="UniProtKB">
        <authorList>
            <consortium name="EnsemblProtists"/>
        </authorList>
    </citation>
    <scope>IDENTIFICATION</scope>
</reference>
<feature type="region of interest" description="Disordered" evidence="1">
    <location>
        <begin position="136"/>
        <end position="169"/>
    </location>
</feature>
<feature type="signal peptide" evidence="2">
    <location>
        <begin position="1"/>
        <end position="22"/>
    </location>
</feature>
<dbReference type="HOGENOM" id="CLU_1597516_0_0_1"/>